<dbReference type="Gene3D" id="2.20.25.10">
    <property type="match status" value="1"/>
</dbReference>
<evidence type="ECO:0000313" key="1">
    <source>
        <dbReference type="EMBL" id="MBE9610298.1"/>
    </source>
</evidence>
<accession>A0A8J7G2R1</accession>
<name>A0A8J7G2R1_9NEIS</name>
<dbReference type="Gene3D" id="3.30.300.20">
    <property type="match status" value="1"/>
</dbReference>
<dbReference type="PANTHER" id="PTHR34352:SF1">
    <property type="entry name" value="PROTEIN YHFA"/>
    <property type="match status" value="1"/>
</dbReference>
<dbReference type="InterPro" id="IPR036102">
    <property type="entry name" value="OsmC/Ohrsf"/>
</dbReference>
<dbReference type="PANTHER" id="PTHR34352">
    <property type="entry name" value="PROTEIN YHFA"/>
    <property type="match status" value="1"/>
</dbReference>
<dbReference type="Pfam" id="PF02566">
    <property type="entry name" value="OsmC"/>
    <property type="match status" value="1"/>
</dbReference>
<dbReference type="AlphaFoldDB" id="A0A8J7G2R1"/>
<dbReference type="NCBIfam" id="NF008009">
    <property type="entry name" value="PRK10738.1"/>
    <property type="match status" value="1"/>
</dbReference>
<reference evidence="1 2" key="1">
    <citation type="submission" date="2020-10" db="EMBL/GenBank/DDBJ databases">
        <title>The genome sequence of Chitinilyticum litopenaei 4Y14.</title>
        <authorList>
            <person name="Liu Y."/>
        </authorList>
    </citation>
    <scope>NUCLEOTIDE SEQUENCE [LARGE SCALE GENOMIC DNA]</scope>
    <source>
        <strain evidence="1 2">4Y14</strain>
    </source>
</reference>
<sequence length="139" mass="15280">MKVRLKWVEDVSFLAQSGSGHSVLMDGPPEGGGKNHGPRPMEMVLMGAAGCSTYDVIHILKKGRADVRDCVVDVEAERAETEPKVFTKIHLHFTVKGKGLKTEQVERAINLSAEKYCSATIMLAKTAEVTHDFEVIEIE</sequence>
<dbReference type="InterPro" id="IPR015946">
    <property type="entry name" value="KH_dom-like_a/b"/>
</dbReference>
<dbReference type="Proteomes" id="UP000604481">
    <property type="component" value="Unassembled WGS sequence"/>
</dbReference>
<gene>
    <name evidence="1" type="ORF">INR99_13185</name>
</gene>
<dbReference type="EMBL" id="JADFUA010000008">
    <property type="protein sequence ID" value="MBE9610298.1"/>
    <property type="molecule type" value="Genomic_DNA"/>
</dbReference>
<dbReference type="InterPro" id="IPR003718">
    <property type="entry name" value="OsmC/Ohr_fam"/>
</dbReference>
<keyword evidence="2" id="KW-1185">Reference proteome</keyword>
<proteinExistence type="predicted"/>
<evidence type="ECO:0000313" key="2">
    <source>
        <dbReference type="Proteomes" id="UP000604481"/>
    </source>
</evidence>
<dbReference type="RefSeq" id="WP_194116825.1">
    <property type="nucleotide sequence ID" value="NZ_JADFUA010000008.1"/>
</dbReference>
<comment type="caution">
    <text evidence="1">The sequence shown here is derived from an EMBL/GenBank/DDBJ whole genome shotgun (WGS) entry which is preliminary data.</text>
</comment>
<organism evidence="1 2">
    <name type="scientific">Chitinilyticum piscinae</name>
    <dbReference type="NCBI Taxonomy" id="2866724"/>
    <lineage>
        <taxon>Bacteria</taxon>
        <taxon>Pseudomonadati</taxon>
        <taxon>Pseudomonadota</taxon>
        <taxon>Betaproteobacteria</taxon>
        <taxon>Neisseriales</taxon>
        <taxon>Chitinibacteraceae</taxon>
        <taxon>Chitinilyticum</taxon>
    </lineage>
</organism>
<dbReference type="SUPFAM" id="SSF82784">
    <property type="entry name" value="OsmC-like"/>
    <property type="match status" value="1"/>
</dbReference>
<protein>
    <submittedName>
        <fullName evidence="1">OsmC family protein</fullName>
    </submittedName>
</protein>